<dbReference type="Gene3D" id="3.90.1150.10">
    <property type="entry name" value="Aspartate Aminotransferase, domain 1"/>
    <property type="match status" value="1"/>
</dbReference>
<reference evidence="11 12" key="1">
    <citation type="journal article" date="2020" name="Microorganisms">
        <title>Osmotic Adaptation and Compatible Solute Biosynthesis of Phototrophic Bacteria as Revealed from Genome Analyses.</title>
        <authorList>
            <person name="Imhoff J.F."/>
            <person name="Rahn T."/>
            <person name="Kunzel S."/>
            <person name="Keller A."/>
            <person name="Neulinger S.C."/>
        </authorList>
    </citation>
    <scope>NUCLEOTIDE SEQUENCE [LARGE SCALE GENOMIC DNA]</scope>
    <source>
        <strain evidence="11 12">DSM 9895</strain>
    </source>
</reference>
<dbReference type="InterPro" id="IPR015424">
    <property type="entry name" value="PyrdxlP-dep_Trfase"/>
</dbReference>
<dbReference type="Gene3D" id="3.40.640.10">
    <property type="entry name" value="Type I PLP-dependent aspartate aminotransferase-like (Major domain)"/>
    <property type="match status" value="1"/>
</dbReference>
<dbReference type="HAMAP" id="MF_01023">
    <property type="entry name" value="HisC_aminotrans_2"/>
    <property type="match status" value="1"/>
</dbReference>
<keyword evidence="6 9" id="KW-0808">Transferase</keyword>
<evidence type="ECO:0000256" key="8">
    <source>
        <dbReference type="ARBA" id="ARBA00047481"/>
    </source>
</evidence>
<comment type="subunit">
    <text evidence="4 9">Homodimer.</text>
</comment>
<dbReference type="EMBL" id="NRRL01000048">
    <property type="protein sequence ID" value="MBK1669429.1"/>
    <property type="molecule type" value="Genomic_DNA"/>
</dbReference>
<feature type="modified residue" description="N6-(pyridoxal phosphate)lysine" evidence="9">
    <location>
        <position position="225"/>
    </location>
</feature>
<evidence type="ECO:0000313" key="12">
    <source>
        <dbReference type="Proteomes" id="UP001296873"/>
    </source>
</evidence>
<dbReference type="EC" id="2.6.1.9" evidence="9"/>
<comment type="catalytic activity">
    <reaction evidence="8 9">
        <text>L-histidinol phosphate + 2-oxoglutarate = 3-(imidazol-4-yl)-2-oxopropyl phosphate + L-glutamate</text>
        <dbReference type="Rhea" id="RHEA:23744"/>
        <dbReference type="ChEBI" id="CHEBI:16810"/>
        <dbReference type="ChEBI" id="CHEBI:29985"/>
        <dbReference type="ChEBI" id="CHEBI:57766"/>
        <dbReference type="ChEBI" id="CHEBI:57980"/>
        <dbReference type="EC" id="2.6.1.9"/>
    </reaction>
</comment>
<evidence type="ECO:0000259" key="10">
    <source>
        <dbReference type="Pfam" id="PF00155"/>
    </source>
</evidence>
<accession>A0ABS1DG33</accession>
<keyword evidence="7 9" id="KW-0663">Pyridoxal phosphate</keyword>
<dbReference type="SUPFAM" id="SSF53383">
    <property type="entry name" value="PLP-dependent transferases"/>
    <property type="match status" value="1"/>
</dbReference>
<dbReference type="PANTHER" id="PTHR43643:SF3">
    <property type="entry name" value="HISTIDINOL-PHOSPHATE AMINOTRANSFERASE"/>
    <property type="match status" value="1"/>
</dbReference>
<keyword evidence="9" id="KW-0028">Amino-acid biosynthesis</keyword>
<evidence type="ECO:0000256" key="9">
    <source>
        <dbReference type="HAMAP-Rule" id="MF_01023"/>
    </source>
</evidence>
<comment type="pathway">
    <text evidence="2 9">Amino-acid biosynthesis; L-histidine biosynthesis; L-histidine from 5-phospho-alpha-D-ribose 1-diphosphate: step 7/9.</text>
</comment>
<dbReference type="CDD" id="cd00609">
    <property type="entry name" value="AAT_like"/>
    <property type="match status" value="1"/>
</dbReference>
<keyword evidence="12" id="KW-1185">Reference proteome</keyword>
<dbReference type="InterPro" id="IPR050106">
    <property type="entry name" value="HistidinolP_aminotransfase"/>
</dbReference>
<dbReference type="Pfam" id="PF00155">
    <property type="entry name" value="Aminotran_1_2"/>
    <property type="match status" value="1"/>
</dbReference>
<evidence type="ECO:0000256" key="5">
    <source>
        <dbReference type="ARBA" id="ARBA00022576"/>
    </source>
</evidence>
<feature type="domain" description="Aminotransferase class I/classII large" evidence="10">
    <location>
        <begin position="31"/>
        <end position="359"/>
    </location>
</feature>
<dbReference type="RefSeq" id="WP_200341760.1">
    <property type="nucleotide sequence ID" value="NZ_NRRL01000048.1"/>
</dbReference>
<comment type="similarity">
    <text evidence="3 9">Belongs to the class-II pyridoxal-phosphate-dependent aminotransferase family. Histidinol-phosphate aminotransferase subfamily.</text>
</comment>
<evidence type="ECO:0000256" key="7">
    <source>
        <dbReference type="ARBA" id="ARBA00022898"/>
    </source>
</evidence>
<comment type="cofactor">
    <cofactor evidence="1 9">
        <name>pyridoxal 5'-phosphate</name>
        <dbReference type="ChEBI" id="CHEBI:597326"/>
    </cofactor>
</comment>
<sequence length="376" mass="39837">MAPTPRPGILDIEPYVGGEASLPGFDRPARLASNENALGASARARQAYLAIADDLQRYPDGGAGALRAAIASVHRLDTGRIVCGAGSDELIALLVRSYAGPGDEVLYSRHGFLMYPIAATTAGATAVAAPETADLKADVDALLARVGGRTKLVFLANPNNPTGTYLPRTELERLRAGLPDGTLLVIDAAYAEYVDDAAYTDGADMVDAGAADGGAEVVMTRTFSKIHGLAALRLGWLYGPREVVDVINRVRGPFNVAKPALAAGEAAVLDREHVARSLDHNNRWRDWFRQQVGGAGLEVLPSAANFVLVRFADPAQAEAAVTHCRQHGVLTRQMAKYGLPDCLRVSIGADWEMRMAADAFAGFARQHGLDGAERTA</sequence>
<comment type="caution">
    <text evidence="11">The sequence shown here is derived from an EMBL/GenBank/DDBJ whole genome shotgun (WGS) entry which is preliminary data.</text>
</comment>
<keyword evidence="5 9" id="KW-0032">Aminotransferase</keyword>
<evidence type="ECO:0000313" key="11">
    <source>
        <dbReference type="EMBL" id="MBK1669429.1"/>
    </source>
</evidence>
<dbReference type="Proteomes" id="UP001296873">
    <property type="component" value="Unassembled WGS sequence"/>
</dbReference>
<gene>
    <name evidence="9" type="primary">hisC</name>
    <name evidence="11" type="ORF">CKO28_15430</name>
</gene>
<dbReference type="InterPro" id="IPR015422">
    <property type="entry name" value="PyrdxlP-dep_Trfase_small"/>
</dbReference>
<dbReference type="InterPro" id="IPR004839">
    <property type="entry name" value="Aminotransferase_I/II_large"/>
</dbReference>
<proteinExistence type="inferred from homology"/>
<dbReference type="PANTHER" id="PTHR43643">
    <property type="entry name" value="HISTIDINOL-PHOSPHATE AMINOTRANSFERASE 2"/>
    <property type="match status" value="1"/>
</dbReference>
<evidence type="ECO:0000256" key="1">
    <source>
        <dbReference type="ARBA" id="ARBA00001933"/>
    </source>
</evidence>
<evidence type="ECO:0000256" key="4">
    <source>
        <dbReference type="ARBA" id="ARBA00011738"/>
    </source>
</evidence>
<dbReference type="InterPro" id="IPR015421">
    <property type="entry name" value="PyrdxlP-dep_Trfase_major"/>
</dbReference>
<dbReference type="InterPro" id="IPR005861">
    <property type="entry name" value="HisP_aminotrans"/>
</dbReference>
<evidence type="ECO:0000256" key="6">
    <source>
        <dbReference type="ARBA" id="ARBA00022679"/>
    </source>
</evidence>
<evidence type="ECO:0000256" key="2">
    <source>
        <dbReference type="ARBA" id="ARBA00005011"/>
    </source>
</evidence>
<name>A0ABS1DG33_9PROT</name>
<organism evidence="11 12">
    <name type="scientific">Rhodovibrio sodomensis</name>
    <dbReference type="NCBI Taxonomy" id="1088"/>
    <lineage>
        <taxon>Bacteria</taxon>
        <taxon>Pseudomonadati</taxon>
        <taxon>Pseudomonadota</taxon>
        <taxon>Alphaproteobacteria</taxon>
        <taxon>Rhodospirillales</taxon>
        <taxon>Rhodovibrionaceae</taxon>
        <taxon>Rhodovibrio</taxon>
    </lineage>
</organism>
<protein>
    <recommendedName>
        <fullName evidence="9">Histidinol-phosphate aminotransferase</fullName>
        <ecNumber evidence="9">2.6.1.9</ecNumber>
    </recommendedName>
    <alternativeName>
        <fullName evidence="9">Imidazole acetol-phosphate transaminase</fullName>
    </alternativeName>
</protein>
<evidence type="ECO:0000256" key="3">
    <source>
        <dbReference type="ARBA" id="ARBA00007970"/>
    </source>
</evidence>
<keyword evidence="9" id="KW-0368">Histidine biosynthesis</keyword>